<protein>
    <submittedName>
        <fullName evidence="2">DUF1109 domain-containing protein</fullName>
    </submittedName>
</protein>
<feature type="transmembrane region" description="Helical" evidence="1">
    <location>
        <begin position="89"/>
        <end position="112"/>
    </location>
</feature>
<accession>A0ABS6AJU5</accession>
<gene>
    <name evidence="2" type="ORF">KNW02_11735</name>
</gene>
<feature type="transmembrane region" description="Helical" evidence="1">
    <location>
        <begin position="159"/>
        <end position="177"/>
    </location>
</feature>
<sequence length="211" mass="22024">MKTECLIDLLAQDDTPPQAVAPRLFLWSGLALLGSATVALSILGIRADLVAALGDPVVLMKWLLPLAIALPALRAALRLTRPQPRRVPAQHLVAAALAAGAIWLILSMLAAAPGTLWPEMRGNSLVICLTTITLISAVPLGLGLMVLRAGASPAPMRSGGLLGLGVGGLSAALYALHCNEDSPLFFLTWYGLAILIVGAAGALMGRYLLRW</sequence>
<dbReference type="Proteomes" id="UP001166191">
    <property type="component" value="Unassembled WGS sequence"/>
</dbReference>
<evidence type="ECO:0000313" key="3">
    <source>
        <dbReference type="Proteomes" id="UP001166191"/>
    </source>
</evidence>
<dbReference type="InterPro" id="IPR009495">
    <property type="entry name" value="NrsF"/>
</dbReference>
<feature type="transmembrane region" description="Helical" evidence="1">
    <location>
        <begin position="124"/>
        <end position="147"/>
    </location>
</feature>
<feature type="transmembrane region" description="Helical" evidence="1">
    <location>
        <begin position="24"/>
        <end position="45"/>
    </location>
</feature>
<dbReference type="RefSeq" id="WP_216033461.1">
    <property type="nucleotide sequence ID" value="NZ_JAHKNG010000019.1"/>
</dbReference>
<keyword evidence="1" id="KW-1133">Transmembrane helix</keyword>
<comment type="caution">
    <text evidence="2">The sequence shown here is derived from an EMBL/GenBank/DDBJ whole genome shotgun (WGS) entry which is preliminary data.</text>
</comment>
<keyword evidence="3" id="KW-1185">Reference proteome</keyword>
<evidence type="ECO:0000256" key="1">
    <source>
        <dbReference type="SAM" id="Phobius"/>
    </source>
</evidence>
<name>A0ABS6AJU5_9RHOB</name>
<feature type="transmembrane region" description="Helical" evidence="1">
    <location>
        <begin position="189"/>
        <end position="209"/>
    </location>
</feature>
<organism evidence="2 3">
    <name type="scientific">Paracoccus marinaquae</name>
    <dbReference type="NCBI Taxonomy" id="2841926"/>
    <lineage>
        <taxon>Bacteria</taxon>
        <taxon>Pseudomonadati</taxon>
        <taxon>Pseudomonadota</taxon>
        <taxon>Alphaproteobacteria</taxon>
        <taxon>Rhodobacterales</taxon>
        <taxon>Paracoccaceae</taxon>
        <taxon>Paracoccus</taxon>
    </lineage>
</organism>
<feature type="transmembrane region" description="Helical" evidence="1">
    <location>
        <begin position="57"/>
        <end position="77"/>
    </location>
</feature>
<evidence type="ECO:0000313" key="2">
    <source>
        <dbReference type="EMBL" id="MBU3030784.1"/>
    </source>
</evidence>
<dbReference type="EMBL" id="JAHKNG010000019">
    <property type="protein sequence ID" value="MBU3030784.1"/>
    <property type="molecule type" value="Genomic_DNA"/>
</dbReference>
<keyword evidence="1" id="KW-0472">Membrane</keyword>
<proteinExistence type="predicted"/>
<keyword evidence="1" id="KW-0812">Transmembrane</keyword>
<dbReference type="Pfam" id="PF06532">
    <property type="entry name" value="NrsF"/>
    <property type="match status" value="1"/>
</dbReference>
<reference evidence="2" key="1">
    <citation type="submission" date="2021-06" db="EMBL/GenBank/DDBJ databases">
        <title>Paracoccus bacterium XHP0099 sp. nov., isolated from the surface waters of the Yellow Sea.</title>
        <authorList>
            <person name="Xue H."/>
            <person name="Zhang D."/>
        </authorList>
    </citation>
    <scope>NUCLEOTIDE SEQUENCE</scope>
    <source>
        <strain evidence="2">XHP0099</strain>
    </source>
</reference>